<keyword evidence="2" id="KW-1185">Reference proteome</keyword>
<dbReference type="RefSeq" id="WP_093318314.1">
    <property type="nucleotide sequence ID" value="NZ_FOHV01000006.1"/>
</dbReference>
<accession>A0A1I0AQG4</accession>
<organism evidence="1 2">
    <name type="scientific">Thorsellia anophelis DSM 18579</name>
    <dbReference type="NCBI Taxonomy" id="1123402"/>
    <lineage>
        <taxon>Bacteria</taxon>
        <taxon>Pseudomonadati</taxon>
        <taxon>Pseudomonadota</taxon>
        <taxon>Gammaproteobacteria</taxon>
        <taxon>Enterobacterales</taxon>
        <taxon>Thorselliaceae</taxon>
        <taxon>Thorsellia</taxon>
    </lineage>
</organism>
<reference evidence="2" key="1">
    <citation type="submission" date="2016-10" db="EMBL/GenBank/DDBJ databases">
        <authorList>
            <person name="Varghese N."/>
            <person name="Submissions S."/>
        </authorList>
    </citation>
    <scope>NUCLEOTIDE SEQUENCE [LARGE SCALE GENOMIC DNA]</scope>
    <source>
        <strain evidence="2">DSM 18579</strain>
    </source>
</reference>
<gene>
    <name evidence="1" type="ORF">SAMN02583745_01014</name>
</gene>
<name>A0A1I0AQG4_9GAMM</name>
<dbReference type="OrthoDB" id="9777645at2"/>
<dbReference type="STRING" id="1123402.SAMN02583745_01014"/>
<dbReference type="InterPro" id="IPR007413">
    <property type="entry name" value="YcjX-like"/>
</dbReference>
<evidence type="ECO:0000313" key="2">
    <source>
        <dbReference type="Proteomes" id="UP000242642"/>
    </source>
</evidence>
<protein>
    <recommendedName>
        <fullName evidence="3">YcjX family protein</fullName>
    </recommendedName>
</protein>
<dbReference type="EMBL" id="FOHV01000006">
    <property type="protein sequence ID" value="SES96418.1"/>
    <property type="molecule type" value="Genomic_DNA"/>
</dbReference>
<dbReference type="Proteomes" id="UP000242642">
    <property type="component" value="Unassembled WGS sequence"/>
</dbReference>
<dbReference type="Pfam" id="PF04317">
    <property type="entry name" value="DUF463"/>
    <property type="match status" value="1"/>
</dbReference>
<dbReference type="PIRSF" id="PIRSF019381">
    <property type="entry name" value="YcjX"/>
    <property type="match status" value="1"/>
</dbReference>
<dbReference type="AlphaFoldDB" id="A0A1I0AQG4"/>
<evidence type="ECO:0008006" key="3">
    <source>
        <dbReference type="Google" id="ProtNLM"/>
    </source>
</evidence>
<dbReference type="PANTHER" id="PTHR38605">
    <property type="entry name" value="ATPASE-RELATED"/>
    <property type="match status" value="1"/>
</dbReference>
<sequence>MNFITRQTQQIIDKTLDNHICLAVTGLSRSGKTAFITSLVHQLIYATQSQQLPLLSVYADGRLLGVKKAAQSKLTVPPFAFDEAMSNLYADDPKWPVSTRGVSEINLVLKYQVKTGMTRFIKQTGTLKLQIIDYPGEWLLDLPMLSQTYQSWSETFFTHHQTTLHQVNYKPWLDKLSKVNLLDPMSDEEVALLAKEYTDLLYEAKKQGGYFIQPGRFVLPGEYQDAPVLAFFPWPIHQNAINESDWLSPPKESLLHKLQTRYKEYCHSIIKPFYENYFSKFDRQVVLIDCLQALNQGQKAFNSLEFSLTQILDSFHYGKRHILRRLFSPCIDKLLFAATKADHITSCQQPNLLKLLNSLVKDAKSNIGFSGIDIDSKVIASIRATIQGKLTKGSHITPVIKGYDTESNQSVTLFPGDVPPYCPNGEFWQSQQFNFVQFAPPKLEKHDYLPHIRLDSAIEYLLGDKLK</sequence>
<evidence type="ECO:0000313" key="1">
    <source>
        <dbReference type="EMBL" id="SES96418.1"/>
    </source>
</evidence>
<dbReference type="PANTHER" id="PTHR38605:SF1">
    <property type="entry name" value="ATPASE"/>
    <property type="match status" value="1"/>
</dbReference>
<proteinExistence type="predicted"/>